<accession>A0AA90VFN0</accession>
<dbReference type="EMBL" id="VZBP01000065">
    <property type="protein sequence ID" value="MQO09270.1"/>
    <property type="molecule type" value="Genomic_DNA"/>
</dbReference>
<protein>
    <submittedName>
        <fullName evidence="1">Uncharacterized protein</fullName>
    </submittedName>
</protein>
<organism evidence="1 2">
    <name type="scientific">Segatella copri</name>
    <dbReference type="NCBI Taxonomy" id="165179"/>
    <lineage>
        <taxon>Bacteria</taxon>
        <taxon>Pseudomonadati</taxon>
        <taxon>Bacteroidota</taxon>
        <taxon>Bacteroidia</taxon>
        <taxon>Bacteroidales</taxon>
        <taxon>Prevotellaceae</taxon>
        <taxon>Segatella</taxon>
    </lineage>
</organism>
<dbReference type="AlphaFoldDB" id="A0AA90VFN0"/>
<comment type="caution">
    <text evidence="1">The sequence shown here is derived from an EMBL/GenBank/DDBJ whole genome shotgun (WGS) entry which is preliminary data.</text>
</comment>
<sequence>MKTKRFDFNFKPLQINVSMVVEGGVSDSQNYDADTDTYTPDYTIDASNLIVQPNISRLDKDEVLAPGLINQDLTNVVWYEVNKGAADTVIDSTNPDFEVISKGAKAGRIRIKKNAKPQIPMNLRFEADYKDPRTNQVYHIIKPHQVQCKNATTYTPLLVLDAAAQTIYNPLSDPDTQTVHASLRLGVNECPENKRLFVWEVMRDDGTFTAVGSDTTLDYDVVVAADGNSCTVNRSLMGTELYLRCRAKYSPDGNPSSVTLSDNAPTKLVAFIRRIPKFEYDIGELPTNLPSGLLEIAPTAKIWNTNGMIDNPERELLSLWYVATNAQSGTLNYSLIAHGMKPTLSTGKVSQTLGGVYGLDVKDVGPTCAWEDSDGAVFVDADDNVILIK</sequence>
<proteinExistence type="predicted"/>
<evidence type="ECO:0000313" key="1">
    <source>
        <dbReference type="EMBL" id="MQO09270.1"/>
    </source>
</evidence>
<name>A0AA90VFN0_9BACT</name>
<dbReference type="Proteomes" id="UP000405805">
    <property type="component" value="Unassembled WGS sequence"/>
</dbReference>
<reference evidence="2" key="1">
    <citation type="submission" date="2019-09" db="EMBL/GenBank/DDBJ databases">
        <title>Distinct polysaccharide growth profiles of human intestinal Prevotella copri isolates.</title>
        <authorList>
            <person name="Fehlner-Peach H."/>
            <person name="Magnabosco C."/>
            <person name="Raghavan V."/>
            <person name="Scher J.U."/>
            <person name="Tett A."/>
            <person name="Cox L.M."/>
            <person name="Gottsegen C."/>
            <person name="Watters A."/>
            <person name="Wiltshire- Gordon J.D."/>
            <person name="Segata N."/>
            <person name="Bonneau R."/>
            <person name="Littman D.R."/>
        </authorList>
    </citation>
    <scope>NUCLEOTIDE SEQUENCE [LARGE SCALE GENOMIC DNA]</scope>
    <source>
        <strain evidence="2">iA624</strain>
    </source>
</reference>
<evidence type="ECO:0000313" key="2">
    <source>
        <dbReference type="Proteomes" id="UP000405805"/>
    </source>
</evidence>
<gene>
    <name evidence="1" type="ORF">F7D57_05920</name>
</gene>
<dbReference type="RefSeq" id="WP_153096752.1">
    <property type="nucleotide sequence ID" value="NZ_VZBP01000065.1"/>
</dbReference>